<feature type="transmembrane region" description="Helical" evidence="1">
    <location>
        <begin position="74"/>
        <end position="95"/>
    </location>
</feature>
<evidence type="ECO:0000313" key="2">
    <source>
        <dbReference type="EMBL" id="QDV25375.1"/>
    </source>
</evidence>
<feature type="transmembrane region" description="Helical" evidence="1">
    <location>
        <begin position="102"/>
        <end position="123"/>
    </location>
</feature>
<dbReference type="KEGG" id="ahel:Q31a_37010"/>
<evidence type="ECO:0000256" key="1">
    <source>
        <dbReference type="SAM" id="Phobius"/>
    </source>
</evidence>
<proteinExistence type="predicted"/>
<feature type="transmembrane region" description="Helical" evidence="1">
    <location>
        <begin position="21"/>
        <end position="42"/>
    </location>
</feature>
<gene>
    <name evidence="2" type="ORF">Q31a_37010</name>
</gene>
<dbReference type="Proteomes" id="UP000318017">
    <property type="component" value="Chromosome"/>
</dbReference>
<dbReference type="EMBL" id="CP036298">
    <property type="protein sequence ID" value="QDV25375.1"/>
    <property type="molecule type" value="Genomic_DNA"/>
</dbReference>
<keyword evidence="1" id="KW-0472">Membrane</keyword>
<keyword evidence="3" id="KW-1185">Reference proteome</keyword>
<keyword evidence="1" id="KW-0812">Transmembrane</keyword>
<organism evidence="2 3">
    <name type="scientific">Aureliella helgolandensis</name>
    <dbReference type="NCBI Taxonomy" id="2527968"/>
    <lineage>
        <taxon>Bacteria</taxon>
        <taxon>Pseudomonadati</taxon>
        <taxon>Planctomycetota</taxon>
        <taxon>Planctomycetia</taxon>
        <taxon>Pirellulales</taxon>
        <taxon>Pirellulaceae</taxon>
        <taxon>Aureliella</taxon>
    </lineage>
</organism>
<feature type="transmembrane region" description="Helical" evidence="1">
    <location>
        <begin position="174"/>
        <end position="199"/>
    </location>
</feature>
<evidence type="ECO:0000313" key="3">
    <source>
        <dbReference type="Proteomes" id="UP000318017"/>
    </source>
</evidence>
<protein>
    <submittedName>
        <fullName evidence="2">Uncharacterized protein</fullName>
    </submittedName>
</protein>
<dbReference type="RefSeq" id="WP_145080353.1">
    <property type="nucleotide sequence ID" value="NZ_CP036298.1"/>
</dbReference>
<feature type="transmembrane region" description="Helical" evidence="1">
    <location>
        <begin position="211"/>
        <end position="232"/>
    </location>
</feature>
<keyword evidence="1" id="KW-1133">Transmembrane helix</keyword>
<accession>A0A518G9V4</accession>
<sequence>MSENEASVDAPQSPPAPSPAWLPPVAILAGILAGAIGGYTIFTLREFYLTIPDGLPPYSAEWEAQNQWDKMRNLGMGVGTLGALLLGCIGLAVGATVSASRAITGLVAGLISGLVVGIIVGPIGYLTSAALIPVMIEGIVKTIAIYAPIWIAFCLASAFLSLTLRGAQRDWGAAITNGIGLGILGVIIFPLLCTVVFPVGRPELIIPEHSGILYTGYILVGLTAAITALSVLKPKKSKSKTTSEAAS</sequence>
<feature type="transmembrane region" description="Helical" evidence="1">
    <location>
        <begin position="143"/>
        <end position="162"/>
    </location>
</feature>
<name>A0A518G9V4_9BACT</name>
<dbReference type="AlphaFoldDB" id="A0A518G9V4"/>
<reference evidence="2 3" key="1">
    <citation type="submission" date="2019-02" db="EMBL/GenBank/DDBJ databases">
        <title>Deep-cultivation of Planctomycetes and their phenomic and genomic characterization uncovers novel biology.</title>
        <authorList>
            <person name="Wiegand S."/>
            <person name="Jogler M."/>
            <person name="Boedeker C."/>
            <person name="Pinto D."/>
            <person name="Vollmers J."/>
            <person name="Rivas-Marin E."/>
            <person name="Kohn T."/>
            <person name="Peeters S.H."/>
            <person name="Heuer A."/>
            <person name="Rast P."/>
            <person name="Oberbeckmann S."/>
            <person name="Bunk B."/>
            <person name="Jeske O."/>
            <person name="Meyerdierks A."/>
            <person name="Storesund J.E."/>
            <person name="Kallscheuer N."/>
            <person name="Luecker S."/>
            <person name="Lage O.M."/>
            <person name="Pohl T."/>
            <person name="Merkel B.J."/>
            <person name="Hornburger P."/>
            <person name="Mueller R.-W."/>
            <person name="Bruemmer F."/>
            <person name="Labrenz M."/>
            <person name="Spormann A.M."/>
            <person name="Op den Camp H."/>
            <person name="Overmann J."/>
            <person name="Amann R."/>
            <person name="Jetten M.S.M."/>
            <person name="Mascher T."/>
            <person name="Medema M.H."/>
            <person name="Devos D.P."/>
            <person name="Kaster A.-K."/>
            <person name="Ovreas L."/>
            <person name="Rohde M."/>
            <person name="Galperin M.Y."/>
            <person name="Jogler C."/>
        </authorList>
    </citation>
    <scope>NUCLEOTIDE SEQUENCE [LARGE SCALE GENOMIC DNA]</scope>
    <source>
        <strain evidence="2 3">Q31a</strain>
    </source>
</reference>